<keyword evidence="4" id="KW-0411">Iron-sulfur</keyword>
<evidence type="ECO:0000259" key="5">
    <source>
        <dbReference type="PROSITE" id="PS51296"/>
    </source>
</evidence>
<keyword evidence="2" id="KW-0479">Metal-binding</keyword>
<evidence type="ECO:0000256" key="4">
    <source>
        <dbReference type="ARBA" id="ARBA00023014"/>
    </source>
</evidence>
<dbReference type="PANTHER" id="PTHR21496:SF23">
    <property type="entry name" value="3-PHENYLPROPIONATE_CINNAMIC ACID DIOXYGENASE FERREDOXIN SUBUNIT"/>
    <property type="match status" value="1"/>
</dbReference>
<organism evidence="6 7">
    <name type="scientific">Algoriphagus chordae</name>
    <dbReference type="NCBI Taxonomy" id="237019"/>
    <lineage>
        <taxon>Bacteria</taxon>
        <taxon>Pseudomonadati</taxon>
        <taxon>Bacteroidota</taxon>
        <taxon>Cytophagia</taxon>
        <taxon>Cytophagales</taxon>
        <taxon>Cyclobacteriaceae</taxon>
        <taxon>Algoriphagus</taxon>
    </lineage>
</organism>
<dbReference type="SUPFAM" id="SSF50022">
    <property type="entry name" value="ISP domain"/>
    <property type="match status" value="1"/>
</dbReference>
<name>A0A2W7RAL3_9BACT</name>
<comment type="caution">
    <text evidence="6">The sequence shown here is derived from an EMBL/GenBank/DDBJ whole genome shotgun (WGS) entry which is preliminary data.</text>
</comment>
<evidence type="ECO:0000313" key="6">
    <source>
        <dbReference type="EMBL" id="PZX52707.1"/>
    </source>
</evidence>
<dbReference type="RefSeq" id="WP_111318871.1">
    <property type="nucleotide sequence ID" value="NZ_QKZT01000007.1"/>
</dbReference>
<dbReference type="PROSITE" id="PS51296">
    <property type="entry name" value="RIESKE"/>
    <property type="match status" value="1"/>
</dbReference>
<sequence length="109" mass="12256">MNTFTLGISRKQVLEMIPEQAIHKIHVGELVVALVRIAEDFHAFQADCPHRGTSLFQGSIINQNEIICPLHEYRFDFKTGQVKAGSCGNLEVYPTELTEEGLKIFLSPE</sequence>
<dbReference type="Proteomes" id="UP000248882">
    <property type="component" value="Unassembled WGS sequence"/>
</dbReference>
<evidence type="ECO:0000256" key="3">
    <source>
        <dbReference type="ARBA" id="ARBA00023004"/>
    </source>
</evidence>
<dbReference type="Pfam" id="PF00355">
    <property type="entry name" value="Rieske"/>
    <property type="match status" value="1"/>
</dbReference>
<dbReference type="GO" id="GO:0046872">
    <property type="term" value="F:metal ion binding"/>
    <property type="evidence" value="ECO:0007669"/>
    <property type="project" value="UniProtKB-KW"/>
</dbReference>
<dbReference type="InterPro" id="IPR036922">
    <property type="entry name" value="Rieske_2Fe-2S_sf"/>
</dbReference>
<keyword evidence="1" id="KW-0001">2Fe-2S</keyword>
<dbReference type="EMBL" id="QKZT01000007">
    <property type="protein sequence ID" value="PZX52707.1"/>
    <property type="molecule type" value="Genomic_DNA"/>
</dbReference>
<gene>
    <name evidence="6" type="ORF">LV85_02009</name>
</gene>
<dbReference type="PANTHER" id="PTHR21496">
    <property type="entry name" value="FERREDOXIN-RELATED"/>
    <property type="match status" value="1"/>
</dbReference>
<dbReference type="AlphaFoldDB" id="A0A2W7RAL3"/>
<proteinExistence type="predicted"/>
<evidence type="ECO:0000313" key="7">
    <source>
        <dbReference type="Proteomes" id="UP000248882"/>
    </source>
</evidence>
<dbReference type="InterPro" id="IPR017941">
    <property type="entry name" value="Rieske_2Fe-2S"/>
</dbReference>
<protein>
    <submittedName>
        <fullName evidence="6">Nitrite reductase (NADH) small subunit</fullName>
    </submittedName>
</protein>
<keyword evidence="3" id="KW-0408">Iron</keyword>
<keyword evidence="7" id="KW-1185">Reference proteome</keyword>
<dbReference type="Gene3D" id="2.102.10.10">
    <property type="entry name" value="Rieske [2Fe-2S] iron-sulphur domain"/>
    <property type="match status" value="1"/>
</dbReference>
<evidence type="ECO:0000256" key="1">
    <source>
        <dbReference type="ARBA" id="ARBA00022714"/>
    </source>
</evidence>
<reference evidence="6 7" key="1">
    <citation type="submission" date="2018-06" db="EMBL/GenBank/DDBJ databases">
        <title>Genomic Encyclopedia of Archaeal and Bacterial Type Strains, Phase II (KMG-II): from individual species to whole genera.</title>
        <authorList>
            <person name="Goeker M."/>
        </authorList>
    </citation>
    <scope>NUCLEOTIDE SEQUENCE [LARGE SCALE GENOMIC DNA]</scope>
    <source>
        <strain evidence="6 7">DSM 19830</strain>
    </source>
</reference>
<dbReference type="GO" id="GO:0051537">
    <property type="term" value="F:2 iron, 2 sulfur cluster binding"/>
    <property type="evidence" value="ECO:0007669"/>
    <property type="project" value="UniProtKB-KW"/>
</dbReference>
<accession>A0A2W7RAL3</accession>
<evidence type="ECO:0000256" key="2">
    <source>
        <dbReference type="ARBA" id="ARBA00022723"/>
    </source>
</evidence>
<feature type="domain" description="Rieske" evidence="5">
    <location>
        <begin position="17"/>
        <end position="104"/>
    </location>
</feature>
<dbReference type="OrthoDB" id="593800at2"/>